<feature type="domain" description="Dermonecrotic toxin N-terminal" evidence="1">
    <location>
        <begin position="107"/>
        <end position="317"/>
    </location>
</feature>
<name>A0AAE8KY79_9PSED</name>
<feature type="domain" description="Dermonecrotic toxin N-terminal" evidence="1">
    <location>
        <begin position="778"/>
        <end position="1048"/>
    </location>
</feature>
<dbReference type="EMBL" id="LT629801">
    <property type="protein sequence ID" value="SDU95835.1"/>
    <property type="molecule type" value="Genomic_DNA"/>
</dbReference>
<protein>
    <recommendedName>
        <fullName evidence="1">Dermonecrotic toxin N-terminal domain-containing protein</fullName>
    </recommendedName>
</protein>
<dbReference type="Proteomes" id="UP000182085">
    <property type="component" value="Chromosome I"/>
</dbReference>
<gene>
    <name evidence="2" type="ORF">SAMN04490209_1167</name>
</gene>
<accession>A0AAE8KY79</accession>
<proteinExistence type="predicted"/>
<evidence type="ECO:0000259" key="1">
    <source>
        <dbReference type="Pfam" id="PF20178"/>
    </source>
</evidence>
<reference evidence="2 3" key="1">
    <citation type="submission" date="2016-10" db="EMBL/GenBank/DDBJ databases">
        <authorList>
            <person name="Varghese N."/>
            <person name="Submissions S."/>
        </authorList>
    </citation>
    <scope>NUCLEOTIDE SEQUENCE [LARGE SCALE GENOMIC DNA]</scope>
    <source>
        <strain evidence="2 3">BS2777</strain>
    </source>
</reference>
<keyword evidence="3" id="KW-1185">Reference proteome</keyword>
<dbReference type="InterPro" id="IPR046673">
    <property type="entry name" value="ToxA_N"/>
</dbReference>
<organism evidence="2 3">
    <name type="scientific">Pseudomonas rhodesiae</name>
    <dbReference type="NCBI Taxonomy" id="76760"/>
    <lineage>
        <taxon>Bacteria</taxon>
        <taxon>Pseudomonadati</taxon>
        <taxon>Pseudomonadota</taxon>
        <taxon>Gammaproteobacteria</taxon>
        <taxon>Pseudomonadales</taxon>
        <taxon>Pseudomonadaceae</taxon>
        <taxon>Pseudomonas</taxon>
    </lineage>
</organism>
<evidence type="ECO:0000313" key="3">
    <source>
        <dbReference type="Proteomes" id="UP000182085"/>
    </source>
</evidence>
<sequence>MALPRLGVFLDEDTAVTSLNDDPTALSAEAGAPARVAHEARQALRAQLAQRINSSPHPSRLINQLATADLRCADAARRVSGLIARAPKVLRVIRAALRQAFDLDPDTLLFTEPLPPATASKVECLTDRALQLLVLPSVPLNINQFTALSLKDEPTRRLPFTALEALQRVVALKLFERLNTAQTEYWQTLATGSWQTREERWVELHRQLFADRALVARQLDELSSAGAVMAQALVDAPTAEARQRAGQQWASVQACQLMWPGVGPRLMPVPGALHLYRQGDPVGMPHVMYLPGLNRPFYEYPSFAQLQCGLVALIRSTVFDDLWQCLPLRRRHELCQPGMAMTAARGSALHGDALALSALSIRDGQWENELACAVSINLAQVFSAARRPAVTDKARFLAQIERGRRHSIGKSRLGPIRRELLDWDQQRRRQEINFASTAPGLALNTVQQQVKRYEKGLTALLDPHDPGQDTPAWQESVTLENQLNSHANGLRTLLHDAQLKLFDVAFWAARADGTARRVACFIAVWRELLRDEVQLQHRLRLLRTPHRDLLLEVLDAPLTRQREGSQARVLSVRVGGEPLHSLFVVTEAAALDDPQRRAPVLLCAFGQEGGVASFARLDALTEGVKASFASRDASLMWQYVDRQHRGAVRAAVAGQTLAVSYAPIDGNPLLFALKQLLKGYMRVYRGIGRNPPVFSEVSDVHLSGLLLAHELAQQLTAPASDARVRARAHVDVVRQATGAQPTLPAWMKEASAAQLDRFRRLQGHYLSSTFALQARLEQRLPDLPSFARRVLIARLREDGLYPSVDIDTPFIEMPDQVDGRFCSADATCSVGDRKEILTPSTGRTQFNLLQLALHNLDPQMLPTWWRFRFAQYLKPEWKGLLSPSYLIAMVSWLDIGGQYEALINGVFYPRDEAPRRLTEGRVPTLLRRALVTGADAHLYSATQQGLTPSAQRLFSLAMAARTPNDLRQQGYHLQLYVVHLVGHTLQHDRYIAGIVVIHDLLSQACVVYWPAAPDGNAISEHSSLQLAREYLNRIGAVPPNTKALARHIAPGWAFEAIAHTPDEACAQPPQFQAVYLLPGYVMLQGLWRGAEFVRSFSVKHQEPTALAAEAEAQTLEQISSDPLNWLALVPTSQCDAQALLYQARVLELHRQAQAGSHSGKTLEKYRTQRLQAEKDRRDRALLSLFVPWFGVVNQLYEVLLAARRYHHSGDPRDAVDVAFGAVFLLVDLILSVMPGPKARKGVPLRSMGMGLNRLHRTTLVEVGRVPRLGRSASPAGQLKLLERFKKPGVPADAVPLSGPGEKGLYVKHDEPFMVVGEDRYPVYRRGDEQFLRLKNQDAPGQDELILTIHAPGEWLLGADAPVAGPSSGVLSPWRSDTPVAWSPPARGATETAVRQSPGPQVAWRDWHANIVAQLPEAPSGHGVFLVPMQPEVALPHPPFRSVSSSPSLQERNYYVVRIDGHYYRLLPQGSNAPLDQIIFLTKDNPLFSRAVDDIERWLNSQLHEQPIPATLNAEKRWQLHRPLFDRPLEQSVAQVFPGMTLASRRFAGQRLIELADTGRTASATHLLNVRATLDGWIAAGGQTDDLFKLLRPAEPSGKQAFFIGFEGKAPGFSRVDFQPPTPLAASLKAPVSASLGALQKKQAKDVLLRERGQAQQATIRQVLEAQGFVLRSMKKTHGGREHFVWVCTHERSDNVYYLSTQWLESGSVAAVPRLSKESVAKQLTLHPTSEVHRLVNDAMGSERLVTMVGGVQWPVKGNLPPTVYFIKPQLTSP</sequence>
<dbReference type="Pfam" id="PF20178">
    <property type="entry name" value="ToxA_N"/>
    <property type="match status" value="2"/>
</dbReference>
<evidence type="ECO:0000313" key="2">
    <source>
        <dbReference type="EMBL" id="SDU95835.1"/>
    </source>
</evidence>